<dbReference type="AlphaFoldDB" id="A0A916ZH82"/>
<dbReference type="Gene3D" id="3.90.550.10">
    <property type="entry name" value="Spore Coat Polysaccharide Biosynthesis Protein SpsA, Chain A"/>
    <property type="match status" value="1"/>
</dbReference>
<gene>
    <name evidence="2" type="ORF">GCM10011390_13320</name>
</gene>
<dbReference type="CDD" id="cd00761">
    <property type="entry name" value="Glyco_tranf_GTA_type"/>
    <property type="match status" value="1"/>
</dbReference>
<dbReference type="RefSeq" id="WP_188907473.1">
    <property type="nucleotide sequence ID" value="NZ_BMIQ01000002.1"/>
</dbReference>
<dbReference type="GO" id="GO:0016740">
    <property type="term" value="F:transferase activity"/>
    <property type="evidence" value="ECO:0007669"/>
    <property type="project" value="UniProtKB-KW"/>
</dbReference>
<dbReference type="GO" id="GO:0044010">
    <property type="term" value="P:single-species biofilm formation"/>
    <property type="evidence" value="ECO:0007669"/>
    <property type="project" value="TreeGrafter"/>
</dbReference>
<name>A0A916ZH82_9HYPH</name>
<dbReference type="PANTHER" id="PTHR43685">
    <property type="entry name" value="GLYCOSYLTRANSFERASE"/>
    <property type="match status" value="1"/>
</dbReference>
<dbReference type="PANTHER" id="PTHR43685:SF2">
    <property type="entry name" value="GLYCOSYLTRANSFERASE 2-LIKE DOMAIN-CONTAINING PROTEIN"/>
    <property type="match status" value="1"/>
</dbReference>
<evidence type="ECO:0000313" key="2">
    <source>
        <dbReference type="EMBL" id="GGD95906.1"/>
    </source>
</evidence>
<reference evidence="2" key="2">
    <citation type="submission" date="2020-09" db="EMBL/GenBank/DDBJ databases">
        <authorList>
            <person name="Sun Q."/>
            <person name="Zhou Y."/>
        </authorList>
    </citation>
    <scope>NUCLEOTIDE SEQUENCE</scope>
    <source>
        <strain evidence="2">CGMCC 1.15367</strain>
    </source>
</reference>
<organism evidence="2 3">
    <name type="scientific">Aureimonas endophytica</name>
    <dbReference type="NCBI Taxonomy" id="2027858"/>
    <lineage>
        <taxon>Bacteria</taxon>
        <taxon>Pseudomonadati</taxon>
        <taxon>Pseudomonadota</taxon>
        <taxon>Alphaproteobacteria</taxon>
        <taxon>Hyphomicrobiales</taxon>
        <taxon>Aurantimonadaceae</taxon>
        <taxon>Aureimonas</taxon>
    </lineage>
</organism>
<feature type="domain" description="Glycosyltransferase 2-like" evidence="1">
    <location>
        <begin position="23"/>
        <end position="135"/>
    </location>
</feature>
<evidence type="ECO:0000259" key="1">
    <source>
        <dbReference type="Pfam" id="PF00535"/>
    </source>
</evidence>
<protein>
    <submittedName>
        <fullName evidence="2">Glycosyl transferase</fullName>
    </submittedName>
</protein>
<dbReference type="EMBL" id="BMIQ01000002">
    <property type="protein sequence ID" value="GGD95906.1"/>
    <property type="molecule type" value="Genomic_DNA"/>
</dbReference>
<keyword evidence="3" id="KW-1185">Reference proteome</keyword>
<dbReference type="Pfam" id="PF00535">
    <property type="entry name" value="Glycos_transf_2"/>
    <property type="match status" value="1"/>
</dbReference>
<dbReference type="SUPFAM" id="SSF53448">
    <property type="entry name" value="Nucleotide-diphospho-sugar transferases"/>
    <property type="match status" value="1"/>
</dbReference>
<sequence length="301" mass="33524">MTAHVSSPVFADATDRRGSPRLSLVVSTLGRSAELGPFLQSLENQTERDFELIVVDQNEDDRLVPLLDPARLSFPILHLRDRESRGVNAGRNAGAARARGEIILFPDDDCWYPPWLFERSLACLDRTGADLLTGRAADEAGRTINGRFLGAAGPIRRDNVFETQIEWLMFFRRAAFEATGGFDPAIGPGSGTPWQSCEGVDIILRALALGYRGHYDPSLIGHHAELDIRTPDAAMRRKARGYARGMGYVMRKHGYRPSFAYYRICRPLAGLAMNLSKLNGSRSRYYANVFAGRLEGYRTRS</sequence>
<dbReference type="InterPro" id="IPR001173">
    <property type="entry name" value="Glyco_trans_2-like"/>
</dbReference>
<dbReference type="InterPro" id="IPR050834">
    <property type="entry name" value="Glycosyltransf_2"/>
</dbReference>
<accession>A0A916ZH82</accession>
<dbReference type="InterPro" id="IPR029044">
    <property type="entry name" value="Nucleotide-diphossugar_trans"/>
</dbReference>
<reference evidence="2" key="1">
    <citation type="journal article" date="2014" name="Int. J. Syst. Evol. Microbiol.">
        <title>Complete genome sequence of Corynebacterium casei LMG S-19264T (=DSM 44701T), isolated from a smear-ripened cheese.</title>
        <authorList>
            <consortium name="US DOE Joint Genome Institute (JGI-PGF)"/>
            <person name="Walter F."/>
            <person name="Albersmeier A."/>
            <person name="Kalinowski J."/>
            <person name="Ruckert C."/>
        </authorList>
    </citation>
    <scope>NUCLEOTIDE SEQUENCE</scope>
    <source>
        <strain evidence="2">CGMCC 1.15367</strain>
    </source>
</reference>
<proteinExistence type="predicted"/>
<evidence type="ECO:0000313" key="3">
    <source>
        <dbReference type="Proteomes" id="UP000644699"/>
    </source>
</evidence>
<dbReference type="Proteomes" id="UP000644699">
    <property type="component" value="Unassembled WGS sequence"/>
</dbReference>
<comment type="caution">
    <text evidence="2">The sequence shown here is derived from an EMBL/GenBank/DDBJ whole genome shotgun (WGS) entry which is preliminary data.</text>
</comment>
<keyword evidence="2" id="KW-0808">Transferase</keyword>